<dbReference type="EMBL" id="CAEKDK010000008">
    <property type="protein sequence ID" value="CAB4290417.1"/>
    <property type="molecule type" value="Genomic_DNA"/>
</dbReference>
<accession>A0A6J5VRY5</accession>
<evidence type="ECO:0000313" key="1">
    <source>
        <dbReference type="EMBL" id="CAB4290417.1"/>
    </source>
</evidence>
<name>A0A6J5VRY5_PRUAR</name>
<gene>
    <name evidence="1" type="ORF">CURHAP_LOCUS50408</name>
</gene>
<reference evidence="1 2" key="1">
    <citation type="submission" date="2020-05" db="EMBL/GenBank/DDBJ databases">
        <authorList>
            <person name="Campoy J."/>
            <person name="Schneeberger K."/>
            <person name="Spophaly S."/>
        </authorList>
    </citation>
    <scope>NUCLEOTIDE SEQUENCE [LARGE SCALE GENOMIC DNA]</scope>
    <source>
        <strain evidence="1">PruArmRojPasFocal</strain>
    </source>
</reference>
<proteinExistence type="predicted"/>
<evidence type="ECO:0000313" key="2">
    <source>
        <dbReference type="Proteomes" id="UP000507222"/>
    </source>
</evidence>
<dbReference type="Proteomes" id="UP000507222">
    <property type="component" value="Unassembled WGS sequence"/>
</dbReference>
<sequence length="75" mass="9155">METPLKAMHWKFPGLHERETEIDMETPLKATHWQFPGLHEVPWREQREKIEEKKTEGEGGLYKNYHVAIFEWKMY</sequence>
<dbReference type="AlphaFoldDB" id="A0A6J5VRY5"/>
<organism evidence="1 2">
    <name type="scientific">Prunus armeniaca</name>
    <name type="common">Apricot</name>
    <name type="synonym">Armeniaca vulgaris</name>
    <dbReference type="NCBI Taxonomy" id="36596"/>
    <lineage>
        <taxon>Eukaryota</taxon>
        <taxon>Viridiplantae</taxon>
        <taxon>Streptophyta</taxon>
        <taxon>Embryophyta</taxon>
        <taxon>Tracheophyta</taxon>
        <taxon>Spermatophyta</taxon>
        <taxon>Magnoliopsida</taxon>
        <taxon>eudicotyledons</taxon>
        <taxon>Gunneridae</taxon>
        <taxon>Pentapetalae</taxon>
        <taxon>rosids</taxon>
        <taxon>fabids</taxon>
        <taxon>Rosales</taxon>
        <taxon>Rosaceae</taxon>
        <taxon>Amygdaloideae</taxon>
        <taxon>Amygdaleae</taxon>
        <taxon>Prunus</taxon>
    </lineage>
</organism>
<protein>
    <submittedName>
        <fullName evidence="1">Uncharacterized protein</fullName>
    </submittedName>
</protein>